<accession>A0ABS9ZZC9</accession>
<keyword evidence="3" id="KW-1185">Reference proteome</keyword>
<sequence length="181" mass="20982">MMWNRLNEQQKNWGFGAAIVVTFIIAYHFSFKHTIAAYRLNHKLKKEQVDMQGEDSAFLQVNKKYHFYTEVVKSYQVKKEDRDNRLWQAVSGMAVNKNVKISYTPQTAELTDTAGLAKEISTQQFTFKGNYFNLVKLLDTLSKSTQTGHIGKLYIYQPKTGITETKNKDLTLQLDLKMLDK</sequence>
<name>A0ABS9ZZC9_9SPHI</name>
<protein>
    <submittedName>
        <fullName evidence="2">Uncharacterized protein</fullName>
    </submittedName>
</protein>
<keyword evidence="1" id="KW-0812">Transmembrane</keyword>
<dbReference type="EMBL" id="JALGBH010000002">
    <property type="protein sequence ID" value="MCJ0743676.1"/>
    <property type="molecule type" value="Genomic_DNA"/>
</dbReference>
<keyword evidence="1" id="KW-1133">Transmembrane helix</keyword>
<organism evidence="2 3">
    <name type="scientific">Pedobacter montanisoli</name>
    <dbReference type="NCBI Taxonomy" id="2923277"/>
    <lineage>
        <taxon>Bacteria</taxon>
        <taxon>Pseudomonadati</taxon>
        <taxon>Bacteroidota</taxon>
        <taxon>Sphingobacteriia</taxon>
        <taxon>Sphingobacteriales</taxon>
        <taxon>Sphingobacteriaceae</taxon>
        <taxon>Pedobacter</taxon>
    </lineage>
</organism>
<gene>
    <name evidence="2" type="ORF">MMF97_13220</name>
</gene>
<evidence type="ECO:0000256" key="1">
    <source>
        <dbReference type="SAM" id="Phobius"/>
    </source>
</evidence>
<dbReference type="RefSeq" id="WP_243362940.1">
    <property type="nucleotide sequence ID" value="NZ_JALGBH010000002.1"/>
</dbReference>
<comment type="caution">
    <text evidence="2">The sequence shown here is derived from an EMBL/GenBank/DDBJ whole genome shotgun (WGS) entry which is preliminary data.</text>
</comment>
<evidence type="ECO:0000313" key="2">
    <source>
        <dbReference type="EMBL" id="MCJ0743676.1"/>
    </source>
</evidence>
<reference evidence="2" key="1">
    <citation type="submission" date="2022-03" db="EMBL/GenBank/DDBJ databases">
        <authorList>
            <person name="Woo C.Y."/>
        </authorList>
    </citation>
    <scope>NUCLEOTIDE SEQUENCE</scope>
    <source>
        <strain evidence="2">CYS-01</strain>
    </source>
</reference>
<proteinExistence type="predicted"/>
<keyword evidence="1" id="KW-0472">Membrane</keyword>
<feature type="transmembrane region" description="Helical" evidence="1">
    <location>
        <begin position="12"/>
        <end position="31"/>
    </location>
</feature>
<evidence type="ECO:0000313" key="3">
    <source>
        <dbReference type="Proteomes" id="UP001165460"/>
    </source>
</evidence>
<dbReference type="Proteomes" id="UP001165460">
    <property type="component" value="Unassembled WGS sequence"/>
</dbReference>